<evidence type="ECO:0000313" key="4">
    <source>
        <dbReference type="Proteomes" id="UP001209878"/>
    </source>
</evidence>
<keyword evidence="4" id="KW-1185">Reference proteome</keyword>
<sequence length="171" mass="19960">MAAESRETKTQLSRNLLGMKFMQRSAARKEYEKNELNQQRVIDDEHWVLDIPTLEQDESQYVVESSYAKLNSLQFGRQSYQKFNPEIEKLMQINNAEKDLAEAEEREKEIGVSDDEMTERYSSLVGTISKKFAKKRHKSDGQINTSKDTDTSSAKRMKKKHKKQFMKPSDD</sequence>
<dbReference type="PANTHER" id="PTHR13582">
    <property type="entry name" value="M-PHASE PHOSPHOPROTEIN 6"/>
    <property type="match status" value="1"/>
</dbReference>
<comment type="caution">
    <text evidence="3">The sequence shown here is derived from an EMBL/GenBank/DDBJ whole genome shotgun (WGS) entry which is preliminary data.</text>
</comment>
<gene>
    <name evidence="3" type="ORF">NP493_122g03011</name>
</gene>
<name>A0AAD9UH00_RIDPI</name>
<feature type="compositionally biased region" description="Basic residues" evidence="2">
    <location>
        <begin position="155"/>
        <end position="165"/>
    </location>
</feature>
<feature type="compositionally biased region" description="Polar residues" evidence="2">
    <location>
        <begin position="141"/>
        <end position="154"/>
    </location>
</feature>
<dbReference type="PANTHER" id="PTHR13582:SF0">
    <property type="entry name" value="M-PHASE PHOSPHOPROTEIN 6"/>
    <property type="match status" value="1"/>
</dbReference>
<dbReference type="InterPro" id="IPR019324">
    <property type="entry name" value="MPP6"/>
</dbReference>
<organism evidence="3 4">
    <name type="scientific">Ridgeia piscesae</name>
    <name type="common">Tubeworm</name>
    <dbReference type="NCBI Taxonomy" id="27915"/>
    <lineage>
        <taxon>Eukaryota</taxon>
        <taxon>Metazoa</taxon>
        <taxon>Spiralia</taxon>
        <taxon>Lophotrochozoa</taxon>
        <taxon>Annelida</taxon>
        <taxon>Polychaeta</taxon>
        <taxon>Sedentaria</taxon>
        <taxon>Canalipalpata</taxon>
        <taxon>Sabellida</taxon>
        <taxon>Siboglinidae</taxon>
        <taxon>Ridgeia</taxon>
    </lineage>
</organism>
<accession>A0AAD9UH00</accession>
<proteinExistence type="predicted"/>
<dbReference type="EMBL" id="JAODUO010000121">
    <property type="protein sequence ID" value="KAK2188826.1"/>
    <property type="molecule type" value="Genomic_DNA"/>
</dbReference>
<feature type="coiled-coil region" evidence="1">
    <location>
        <begin position="86"/>
        <end position="113"/>
    </location>
</feature>
<reference evidence="3" key="1">
    <citation type="journal article" date="2023" name="Mol. Biol. Evol.">
        <title>Third-Generation Sequencing Reveals the Adaptive Role of the Epigenome in Three Deep-Sea Polychaetes.</title>
        <authorList>
            <person name="Perez M."/>
            <person name="Aroh O."/>
            <person name="Sun Y."/>
            <person name="Lan Y."/>
            <person name="Juniper S.K."/>
            <person name="Young C.R."/>
            <person name="Angers B."/>
            <person name="Qian P.Y."/>
        </authorList>
    </citation>
    <scope>NUCLEOTIDE SEQUENCE</scope>
    <source>
        <strain evidence="3">R07B-5</strain>
    </source>
</reference>
<dbReference type="AlphaFoldDB" id="A0AAD9UH00"/>
<protein>
    <recommendedName>
        <fullName evidence="5">M-phase phosphoprotein 6</fullName>
    </recommendedName>
</protein>
<dbReference type="GO" id="GO:0000460">
    <property type="term" value="P:maturation of 5.8S rRNA"/>
    <property type="evidence" value="ECO:0007669"/>
    <property type="project" value="TreeGrafter"/>
</dbReference>
<dbReference type="Pfam" id="PF10175">
    <property type="entry name" value="MPP6"/>
    <property type="match status" value="1"/>
</dbReference>
<keyword evidence="1" id="KW-0175">Coiled coil</keyword>
<feature type="region of interest" description="Disordered" evidence="2">
    <location>
        <begin position="133"/>
        <end position="171"/>
    </location>
</feature>
<evidence type="ECO:0000313" key="3">
    <source>
        <dbReference type="EMBL" id="KAK2188826.1"/>
    </source>
</evidence>
<dbReference type="Proteomes" id="UP001209878">
    <property type="component" value="Unassembled WGS sequence"/>
</dbReference>
<evidence type="ECO:0000256" key="2">
    <source>
        <dbReference type="SAM" id="MobiDB-lite"/>
    </source>
</evidence>
<evidence type="ECO:0008006" key="5">
    <source>
        <dbReference type="Google" id="ProtNLM"/>
    </source>
</evidence>
<evidence type="ECO:0000256" key="1">
    <source>
        <dbReference type="SAM" id="Coils"/>
    </source>
</evidence>